<dbReference type="AlphaFoldDB" id="A0A4Y1R588"/>
<gene>
    <name evidence="3" type="ORF">Prudu_008921</name>
</gene>
<proteinExistence type="inferred from homology"/>
<organism evidence="3">
    <name type="scientific">Prunus dulcis</name>
    <name type="common">Almond</name>
    <name type="synonym">Amygdalus dulcis</name>
    <dbReference type="NCBI Taxonomy" id="3755"/>
    <lineage>
        <taxon>Eukaryota</taxon>
        <taxon>Viridiplantae</taxon>
        <taxon>Streptophyta</taxon>
        <taxon>Embryophyta</taxon>
        <taxon>Tracheophyta</taxon>
        <taxon>Spermatophyta</taxon>
        <taxon>Magnoliopsida</taxon>
        <taxon>eudicotyledons</taxon>
        <taxon>Gunneridae</taxon>
        <taxon>Pentapetalae</taxon>
        <taxon>rosids</taxon>
        <taxon>fabids</taxon>
        <taxon>Rosales</taxon>
        <taxon>Rosaceae</taxon>
        <taxon>Amygdaloideae</taxon>
        <taxon>Amygdaleae</taxon>
        <taxon>Prunus</taxon>
    </lineage>
</organism>
<protein>
    <submittedName>
        <fullName evidence="3">TRICHOME BIREFRINGENCE-LIKE 11</fullName>
    </submittedName>
</protein>
<dbReference type="PANTHER" id="PTHR32285:SF149">
    <property type="entry name" value="TRICHOME BIREFRINGENCE-LIKE N-TERMINAL DOMAIN-CONTAINING PROTEIN"/>
    <property type="match status" value="1"/>
</dbReference>
<name>A0A4Y1R588_PRUDU</name>
<dbReference type="InterPro" id="IPR026057">
    <property type="entry name" value="TBL_C"/>
</dbReference>
<dbReference type="PANTHER" id="PTHR32285">
    <property type="entry name" value="PROTEIN TRICHOME BIREFRINGENCE-LIKE 9-RELATED"/>
    <property type="match status" value="1"/>
</dbReference>
<reference evidence="3" key="1">
    <citation type="journal article" date="2019" name="Science">
        <title>Mutation of a bHLH transcription factor allowed almond domestication.</title>
        <authorList>
            <person name="Sanchez-Perez R."/>
            <person name="Pavan S."/>
            <person name="Mazzeo R."/>
            <person name="Moldovan C."/>
            <person name="Aiese Cigliano R."/>
            <person name="Del Cueto J."/>
            <person name="Ricciardi F."/>
            <person name="Lotti C."/>
            <person name="Ricciardi L."/>
            <person name="Dicenta F."/>
            <person name="Lopez-Marques R.L."/>
            <person name="Lindberg Moller B."/>
        </authorList>
    </citation>
    <scope>NUCLEOTIDE SEQUENCE</scope>
</reference>
<comment type="similarity">
    <text evidence="1">Belongs to the PC-esterase family. TBL subfamily.</text>
</comment>
<evidence type="ECO:0000313" key="3">
    <source>
        <dbReference type="EMBL" id="BBG99288.1"/>
    </source>
</evidence>
<evidence type="ECO:0000256" key="1">
    <source>
        <dbReference type="ARBA" id="ARBA00007727"/>
    </source>
</evidence>
<dbReference type="GO" id="GO:0005794">
    <property type="term" value="C:Golgi apparatus"/>
    <property type="evidence" value="ECO:0007669"/>
    <property type="project" value="TreeGrafter"/>
</dbReference>
<feature type="domain" description="Trichome birefringence-like C-terminal" evidence="2">
    <location>
        <begin position="63"/>
        <end position="102"/>
    </location>
</feature>
<dbReference type="GO" id="GO:0016413">
    <property type="term" value="F:O-acetyltransferase activity"/>
    <property type="evidence" value="ECO:0007669"/>
    <property type="project" value="InterPro"/>
</dbReference>
<accession>A0A4Y1R588</accession>
<dbReference type="EMBL" id="AP019299">
    <property type="protein sequence ID" value="BBG99288.1"/>
    <property type="molecule type" value="Genomic_DNA"/>
</dbReference>
<dbReference type="InterPro" id="IPR029962">
    <property type="entry name" value="TBL"/>
</dbReference>
<sequence>MNLGSYSRRDRYVQRYDRLFAYEKGLKTWARWIDNNLDTTKTRVFFQVEVIGESQNFKAIGSHRAQLIVERVMRSMKSPVHLLNVTTLSQLRIDGHPSVYGLMAVTRTWTAATGVWPEFLILGMCFYTQRKPTN</sequence>
<evidence type="ECO:0000259" key="2">
    <source>
        <dbReference type="Pfam" id="PF13839"/>
    </source>
</evidence>
<dbReference type="Pfam" id="PF13839">
    <property type="entry name" value="PC-Esterase"/>
    <property type="match status" value="1"/>
</dbReference>